<evidence type="ECO:0000313" key="3">
    <source>
        <dbReference type="RefSeq" id="XP_017783271.1"/>
    </source>
</evidence>
<name>A0ABM1N8X1_NICVS</name>
<dbReference type="PANTHER" id="PTHR11011:SF60">
    <property type="entry name" value="FATTY ACYL-COA REDUCTASE-RELATED"/>
    <property type="match status" value="1"/>
</dbReference>
<feature type="domain" description="Fatty acyl-CoA reductase C-terminal" evidence="1">
    <location>
        <begin position="113"/>
        <end position="185"/>
    </location>
</feature>
<dbReference type="Pfam" id="PF03015">
    <property type="entry name" value="Sterile"/>
    <property type="match status" value="1"/>
</dbReference>
<evidence type="ECO:0000313" key="2">
    <source>
        <dbReference type="Proteomes" id="UP000695000"/>
    </source>
</evidence>
<gene>
    <name evidence="3" type="primary">LOC108567367</name>
</gene>
<evidence type="ECO:0000259" key="1">
    <source>
        <dbReference type="Pfam" id="PF03015"/>
    </source>
</evidence>
<proteinExistence type="predicted"/>
<organism evidence="2 3">
    <name type="scientific">Nicrophorus vespilloides</name>
    <name type="common">Boreal carrion beetle</name>
    <dbReference type="NCBI Taxonomy" id="110193"/>
    <lineage>
        <taxon>Eukaryota</taxon>
        <taxon>Metazoa</taxon>
        <taxon>Ecdysozoa</taxon>
        <taxon>Arthropoda</taxon>
        <taxon>Hexapoda</taxon>
        <taxon>Insecta</taxon>
        <taxon>Pterygota</taxon>
        <taxon>Neoptera</taxon>
        <taxon>Endopterygota</taxon>
        <taxon>Coleoptera</taxon>
        <taxon>Polyphaga</taxon>
        <taxon>Staphyliniformia</taxon>
        <taxon>Silphidae</taxon>
        <taxon>Nicrophorinae</taxon>
        <taxon>Nicrophorus</taxon>
    </lineage>
</organism>
<dbReference type="InterPro" id="IPR033640">
    <property type="entry name" value="FAR_C"/>
</dbReference>
<reference evidence="3" key="1">
    <citation type="submission" date="2025-08" db="UniProtKB">
        <authorList>
            <consortium name="RefSeq"/>
        </authorList>
    </citation>
    <scope>IDENTIFICATION</scope>
    <source>
        <tissue evidence="3">Whole Larva</tissue>
    </source>
</reference>
<protein>
    <submittedName>
        <fullName evidence="3">Uncharacterized protein LOC108567367</fullName>
    </submittedName>
</protein>
<dbReference type="GeneID" id="108567367"/>
<dbReference type="Proteomes" id="UP000695000">
    <property type="component" value="Unplaced"/>
</dbReference>
<dbReference type="RefSeq" id="XP_017783271.1">
    <property type="nucleotide sequence ID" value="XM_017927782.1"/>
</dbReference>
<keyword evidence="2" id="KW-1185">Reference proteome</keyword>
<accession>A0ABM1N8X1</accession>
<dbReference type="PANTHER" id="PTHR11011">
    <property type="entry name" value="MALE STERILITY PROTEIN 2-RELATED"/>
    <property type="match status" value="1"/>
</dbReference>
<dbReference type="InterPro" id="IPR026055">
    <property type="entry name" value="FAR"/>
</dbReference>
<sequence>MLDILVMETYQEPIASWLINENALNVLLKNATTGIVFKCHPNSSLYCVPIDLCINALIASTYDTAHIQENLKVYNLGTNHPKLSEIFKWYISENVKNPWLIFGSLKYRFLCHMKDLVLEMSGKRGIYVKEMEVLERFIEITREFAYKELYCHSENLDVLWNGLNQSERELLFFNLKEIDFEKYVKGWFKLNKDNLLNPLDICSNTTFFIVRSGTMAENSPSHLLQGLRNTVTENL</sequence>